<dbReference type="NCBIfam" id="TIGR01044">
    <property type="entry name" value="rplV_bact"/>
    <property type="match status" value="1"/>
</dbReference>
<dbReference type="InterPro" id="IPR018260">
    <property type="entry name" value="Ribosomal_uL22_CS"/>
</dbReference>
<dbReference type="GO" id="GO:0006412">
    <property type="term" value="P:translation"/>
    <property type="evidence" value="ECO:0007669"/>
    <property type="project" value="InterPro"/>
</dbReference>
<organism evidence="6">
    <name type="scientific">marine metagenome</name>
    <dbReference type="NCBI Taxonomy" id="408172"/>
    <lineage>
        <taxon>unclassified sequences</taxon>
        <taxon>metagenomes</taxon>
        <taxon>ecological metagenomes</taxon>
    </lineage>
</organism>
<dbReference type="PANTHER" id="PTHR13501:SF8">
    <property type="entry name" value="LARGE RIBOSOMAL SUBUNIT PROTEIN UL22M"/>
    <property type="match status" value="1"/>
</dbReference>
<comment type="similarity">
    <text evidence="1">Belongs to the universal ribosomal protein uL22 family.</text>
</comment>
<gene>
    <name evidence="6" type="ORF">METZ01_LOCUS68223</name>
</gene>
<accession>A0A381THU1</accession>
<dbReference type="AlphaFoldDB" id="A0A381THU1"/>
<dbReference type="SUPFAM" id="SSF54843">
    <property type="entry name" value="Ribosomal protein L22"/>
    <property type="match status" value="1"/>
</dbReference>
<dbReference type="GO" id="GO:0022625">
    <property type="term" value="C:cytosolic large ribosomal subunit"/>
    <property type="evidence" value="ECO:0007669"/>
    <property type="project" value="TreeGrafter"/>
</dbReference>
<evidence type="ECO:0000256" key="5">
    <source>
        <dbReference type="ARBA" id="ARBA00023274"/>
    </source>
</evidence>
<dbReference type="PROSITE" id="PS00464">
    <property type="entry name" value="RIBOSOMAL_L22"/>
    <property type="match status" value="1"/>
</dbReference>
<dbReference type="GO" id="GO:0003735">
    <property type="term" value="F:structural constituent of ribosome"/>
    <property type="evidence" value="ECO:0007669"/>
    <property type="project" value="InterPro"/>
</dbReference>
<dbReference type="Gene3D" id="3.90.470.10">
    <property type="entry name" value="Ribosomal protein L22/L17"/>
    <property type="match status" value="1"/>
</dbReference>
<dbReference type="HAMAP" id="MF_01331_B">
    <property type="entry name" value="Ribosomal_uL22_B"/>
    <property type="match status" value="1"/>
</dbReference>
<evidence type="ECO:0000256" key="4">
    <source>
        <dbReference type="ARBA" id="ARBA00022980"/>
    </source>
</evidence>
<keyword evidence="5" id="KW-0687">Ribonucleoprotein</keyword>
<name>A0A381THU1_9ZZZZ</name>
<keyword evidence="3" id="KW-0694">RNA-binding</keyword>
<evidence type="ECO:0000256" key="2">
    <source>
        <dbReference type="ARBA" id="ARBA00022730"/>
    </source>
</evidence>
<keyword evidence="2" id="KW-0699">rRNA-binding</keyword>
<keyword evidence="4" id="KW-0689">Ribosomal protein</keyword>
<proteinExistence type="inferred from homology"/>
<evidence type="ECO:0000256" key="3">
    <source>
        <dbReference type="ARBA" id="ARBA00022884"/>
    </source>
</evidence>
<dbReference type="InterPro" id="IPR005727">
    <property type="entry name" value="Ribosomal_uL22_bac/chlpt-type"/>
</dbReference>
<dbReference type="InterPro" id="IPR047867">
    <property type="entry name" value="Ribosomal_uL22_bac/org-type"/>
</dbReference>
<dbReference type="CDD" id="cd00336">
    <property type="entry name" value="Ribosomal_L22"/>
    <property type="match status" value="1"/>
</dbReference>
<dbReference type="InterPro" id="IPR001063">
    <property type="entry name" value="Ribosomal_uL22"/>
</dbReference>
<dbReference type="GO" id="GO:0019843">
    <property type="term" value="F:rRNA binding"/>
    <property type="evidence" value="ECO:0007669"/>
    <property type="project" value="UniProtKB-KW"/>
</dbReference>
<dbReference type="PANTHER" id="PTHR13501">
    <property type="entry name" value="CHLOROPLAST 50S RIBOSOMAL PROTEIN L22-RELATED"/>
    <property type="match status" value="1"/>
</dbReference>
<dbReference type="Pfam" id="PF00237">
    <property type="entry name" value="Ribosomal_L22"/>
    <property type="match status" value="1"/>
</dbReference>
<protein>
    <recommendedName>
        <fullName evidence="7">50S ribosomal protein L22</fullName>
    </recommendedName>
</protein>
<evidence type="ECO:0000256" key="1">
    <source>
        <dbReference type="ARBA" id="ARBA00009451"/>
    </source>
</evidence>
<reference evidence="6" key="1">
    <citation type="submission" date="2018-05" db="EMBL/GenBank/DDBJ databases">
        <authorList>
            <person name="Lanie J.A."/>
            <person name="Ng W.-L."/>
            <person name="Kazmierczak K.M."/>
            <person name="Andrzejewski T.M."/>
            <person name="Davidsen T.M."/>
            <person name="Wayne K.J."/>
            <person name="Tettelin H."/>
            <person name="Glass J.I."/>
            <person name="Rusch D."/>
            <person name="Podicherti R."/>
            <person name="Tsui H.-C.T."/>
            <person name="Winkler M.E."/>
        </authorList>
    </citation>
    <scope>NUCLEOTIDE SEQUENCE</scope>
</reference>
<sequence length="110" mass="12359">MKVSATLKYARISPQKCRLIMNVIRGNEVLQALRTIKFMPQKAAKIIAKVLESAVANAENNFGADLDDLKISQAYADEAPTFKRFRARARGRGTRILKRNSHITIELSDD</sequence>
<dbReference type="InterPro" id="IPR036394">
    <property type="entry name" value="Ribosomal_uL22_sf"/>
</dbReference>
<evidence type="ECO:0000313" key="6">
    <source>
        <dbReference type="EMBL" id="SVA15369.1"/>
    </source>
</evidence>
<dbReference type="EMBL" id="UINC01004579">
    <property type="protein sequence ID" value="SVA15369.1"/>
    <property type="molecule type" value="Genomic_DNA"/>
</dbReference>
<evidence type="ECO:0008006" key="7">
    <source>
        <dbReference type="Google" id="ProtNLM"/>
    </source>
</evidence>